<keyword evidence="1" id="KW-0472">Membrane</keyword>
<dbReference type="EMBL" id="CP036298">
    <property type="protein sequence ID" value="QDV22078.1"/>
    <property type="molecule type" value="Genomic_DNA"/>
</dbReference>
<evidence type="ECO:0000313" key="2">
    <source>
        <dbReference type="EMBL" id="QDV22078.1"/>
    </source>
</evidence>
<dbReference type="Proteomes" id="UP000318017">
    <property type="component" value="Chromosome"/>
</dbReference>
<evidence type="ECO:0000256" key="1">
    <source>
        <dbReference type="SAM" id="Phobius"/>
    </source>
</evidence>
<keyword evidence="1" id="KW-0812">Transmembrane</keyword>
<feature type="transmembrane region" description="Helical" evidence="1">
    <location>
        <begin position="172"/>
        <end position="192"/>
    </location>
</feature>
<protein>
    <submittedName>
        <fullName evidence="2">Uncharacterized protein</fullName>
    </submittedName>
</protein>
<dbReference type="RefSeq" id="WP_145073049.1">
    <property type="nucleotide sequence ID" value="NZ_CP036298.1"/>
</dbReference>
<reference evidence="2 3" key="1">
    <citation type="submission" date="2019-02" db="EMBL/GenBank/DDBJ databases">
        <title>Deep-cultivation of Planctomycetes and their phenomic and genomic characterization uncovers novel biology.</title>
        <authorList>
            <person name="Wiegand S."/>
            <person name="Jogler M."/>
            <person name="Boedeker C."/>
            <person name="Pinto D."/>
            <person name="Vollmers J."/>
            <person name="Rivas-Marin E."/>
            <person name="Kohn T."/>
            <person name="Peeters S.H."/>
            <person name="Heuer A."/>
            <person name="Rast P."/>
            <person name="Oberbeckmann S."/>
            <person name="Bunk B."/>
            <person name="Jeske O."/>
            <person name="Meyerdierks A."/>
            <person name="Storesund J.E."/>
            <person name="Kallscheuer N."/>
            <person name="Luecker S."/>
            <person name="Lage O.M."/>
            <person name="Pohl T."/>
            <person name="Merkel B.J."/>
            <person name="Hornburger P."/>
            <person name="Mueller R.-W."/>
            <person name="Bruemmer F."/>
            <person name="Labrenz M."/>
            <person name="Spormann A.M."/>
            <person name="Op den Camp H."/>
            <person name="Overmann J."/>
            <person name="Amann R."/>
            <person name="Jetten M.S.M."/>
            <person name="Mascher T."/>
            <person name="Medema M.H."/>
            <person name="Devos D.P."/>
            <person name="Kaster A.-K."/>
            <person name="Ovreas L."/>
            <person name="Rohde M."/>
            <person name="Galperin M.Y."/>
            <person name="Jogler C."/>
        </authorList>
    </citation>
    <scope>NUCLEOTIDE SEQUENCE [LARGE SCALE GENOMIC DNA]</scope>
    <source>
        <strain evidence="2 3">Q31a</strain>
    </source>
</reference>
<dbReference type="AlphaFoldDB" id="A0A518G0E4"/>
<proteinExistence type="predicted"/>
<sequence>MATFQSLRVSNGSPLLSTHQNIIQIAFGAHIEIGLADAVDSKEFVIDDWAESESTAKFVLHRKREIGKHHFDKLFVELDPKNAYRVVEAGLAMNDQNGGLPISKLVYEYDNAKTADVWRIIPKRCSLKTVDDGQTVFKYQFNKLSKEKLPIEEFTLAHYGLPEYEGDRTSPMIWYVAVGTGIGLAALLAINLRKKWQ</sequence>
<name>A0A518G0E4_9BACT</name>
<keyword evidence="3" id="KW-1185">Reference proteome</keyword>
<gene>
    <name evidence="2" type="ORF">Q31a_03570</name>
</gene>
<accession>A0A518G0E4</accession>
<keyword evidence="1" id="KW-1133">Transmembrane helix</keyword>
<organism evidence="2 3">
    <name type="scientific">Aureliella helgolandensis</name>
    <dbReference type="NCBI Taxonomy" id="2527968"/>
    <lineage>
        <taxon>Bacteria</taxon>
        <taxon>Pseudomonadati</taxon>
        <taxon>Planctomycetota</taxon>
        <taxon>Planctomycetia</taxon>
        <taxon>Pirellulales</taxon>
        <taxon>Pirellulaceae</taxon>
        <taxon>Aureliella</taxon>
    </lineage>
</organism>
<evidence type="ECO:0000313" key="3">
    <source>
        <dbReference type="Proteomes" id="UP000318017"/>
    </source>
</evidence>
<dbReference type="KEGG" id="ahel:Q31a_03570"/>